<dbReference type="Proteomes" id="UP000053392">
    <property type="component" value="Unassembled WGS sequence"/>
</dbReference>
<reference evidence="1 2" key="1">
    <citation type="submission" date="2015-01" db="EMBL/GenBank/DDBJ databases">
        <title>The Genome Sequence of Cryptococcus gattii Ram5.</title>
        <authorList>
            <consortium name="The Broad Institute Genomics Platform"/>
            <person name="Cuomo C."/>
            <person name="Litvintseva A."/>
            <person name="Chen Y."/>
            <person name="Heitman J."/>
            <person name="Sun S."/>
            <person name="Springer D."/>
            <person name="Dromer F."/>
            <person name="Young S."/>
            <person name="Zeng Q."/>
            <person name="Gargeya S."/>
            <person name="Abouelleil A."/>
            <person name="Alvarado L."/>
            <person name="Chapman S.B."/>
            <person name="Gainer-Dewar J."/>
            <person name="Goldberg J."/>
            <person name="Griggs A."/>
            <person name="Gujja S."/>
            <person name="Hansen M."/>
            <person name="Howarth C."/>
            <person name="Imamovic A."/>
            <person name="Larimer J."/>
            <person name="Murphy C."/>
            <person name="Naylor J."/>
            <person name="Pearson M."/>
            <person name="Priest M."/>
            <person name="Roberts A."/>
            <person name="Saif S."/>
            <person name="Shea T."/>
            <person name="Sykes S."/>
            <person name="Wortman J."/>
            <person name="Nusbaum C."/>
            <person name="Birren B."/>
        </authorList>
    </citation>
    <scope>NUCLEOTIDE SEQUENCE [LARGE SCALE GENOMIC DNA]</scope>
    <source>
        <strain evidence="1 2">Ram5</strain>
    </source>
</reference>
<evidence type="ECO:0000313" key="1">
    <source>
        <dbReference type="EMBL" id="KIR41654.1"/>
    </source>
</evidence>
<accession>A0A0D0V4Z1</accession>
<organism evidence="1 2">
    <name type="scientific">Cryptococcus deuterogattii Ram5</name>
    <dbReference type="NCBI Taxonomy" id="1296110"/>
    <lineage>
        <taxon>Eukaryota</taxon>
        <taxon>Fungi</taxon>
        <taxon>Dikarya</taxon>
        <taxon>Basidiomycota</taxon>
        <taxon>Agaricomycotina</taxon>
        <taxon>Tremellomycetes</taxon>
        <taxon>Tremellales</taxon>
        <taxon>Cryptococcaceae</taxon>
        <taxon>Cryptococcus</taxon>
        <taxon>Cryptococcus gattii species complex</taxon>
    </lineage>
</organism>
<protein>
    <submittedName>
        <fullName evidence="1">Unplaced genomic scaffold supercont1.5, whole genome shotgun sequence</fullName>
    </submittedName>
</protein>
<evidence type="ECO:0000313" key="2">
    <source>
        <dbReference type="Proteomes" id="UP000053392"/>
    </source>
</evidence>
<dbReference type="HOGENOM" id="CLU_3014089_0_0_1"/>
<sequence>MQATQEQMLQVTSTAVCSLLVDVVLTVSSPLTITEPSITGQLQRLFRTGKARRLPR</sequence>
<dbReference type="AlphaFoldDB" id="A0A0D0V4Z1"/>
<name>A0A0D0V4Z1_9TREE</name>
<proteinExistence type="predicted"/>
<dbReference type="EMBL" id="KN847900">
    <property type="protein sequence ID" value="KIR41654.1"/>
    <property type="molecule type" value="Genomic_DNA"/>
</dbReference>
<keyword evidence="2" id="KW-1185">Reference proteome</keyword>
<gene>
    <name evidence="1" type="ORF">I313_02789</name>
</gene>